<protein>
    <recommendedName>
        <fullName evidence="5">Peptidase MA superfamily protein</fullName>
    </recommendedName>
</protein>
<dbReference type="OrthoDB" id="5242307at2"/>
<dbReference type="EMBL" id="VKAC01000012">
    <property type="protein sequence ID" value="TXR52761.1"/>
    <property type="molecule type" value="Genomic_DNA"/>
</dbReference>
<evidence type="ECO:0000256" key="2">
    <source>
        <dbReference type="SAM" id="Phobius"/>
    </source>
</evidence>
<dbReference type="RefSeq" id="WP_147927883.1">
    <property type="nucleotide sequence ID" value="NZ_VKAC01000012.1"/>
</dbReference>
<feature type="compositionally biased region" description="Basic residues" evidence="1">
    <location>
        <begin position="22"/>
        <end position="36"/>
    </location>
</feature>
<feature type="transmembrane region" description="Helical" evidence="2">
    <location>
        <begin position="44"/>
        <end position="66"/>
    </location>
</feature>
<reference evidence="3 4" key="1">
    <citation type="submission" date="2019-07" db="EMBL/GenBank/DDBJ databases">
        <title>Quadrisphaera sp. strain DD2A genome sequencing and assembly.</title>
        <authorList>
            <person name="Kim I."/>
        </authorList>
    </citation>
    <scope>NUCLEOTIDE SEQUENCE [LARGE SCALE GENOMIC DNA]</scope>
    <source>
        <strain evidence="3 4">DD2A</strain>
    </source>
</reference>
<evidence type="ECO:0000313" key="4">
    <source>
        <dbReference type="Proteomes" id="UP000321234"/>
    </source>
</evidence>
<keyword evidence="4" id="KW-1185">Reference proteome</keyword>
<evidence type="ECO:0000313" key="3">
    <source>
        <dbReference type="EMBL" id="TXR52761.1"/>
    </source>
</evidence>
<dbReference type="Proteomes" id="UP000321234">
    <property type="component" value="Unassembled WGS sequence"/>
</dbReference>
<evidence type="ECO:0008006" key="5">
    <source>
        <dbReference type="Google" id="ProtNLM"/>
    </source>
</evidence>
<comment type="caution">
    <text evidence="3">The sequence shown here is derived from an EMBL/GenBank/DDBJ whole genome shotgun (WGS) entry which is preliminary data.</text>
</comment>
<keyword evidence="2" id="KW-0472">Membrane</keyword>
<accession>A0A5C8Z6I7</accession>
<keyword evidence="2" id="KW-1133">Transmembrane helix</keyword>
<sequence length="491" mass="51015">MAGRHSAAGGRPEPSEDLPRRRDLHRPARRARRRSSARSGATRLLSGLLVLAAAAVLGTAAVRLLVEPSPASTTTSAASAPPSASATTGDSTSGAPSAQRAVQALLDARAAALVARDEQAWNAAVAGDASVSPAARPALDAYRTRTRAVFDRLAPVPLGSWSWQVTGSGPALPAQRAEQLPARSWVARTTLVWSVSGAGDDPVRRQQDLTVVPSGDGWAVADDADGETVPDLWDLAPVSVVTSPRAVVIGTAERSELDRVAQLTTTGARAVDAVWGQGWPRSTVVEVPADQAQMARLLGRDDDAGLDQIAAVTTGELVGGAGATRGDHVVVNPNGFGKLAPLGQQVVLTHELTHVATRSGATRAVPLWLSEGFADWVGYRGTGLSEQSVAADLATQVRAGRAPQALPTPDDFDPTRTSDVGPAYSSAWLAVTALARRYGDDRVVQLYRAASTEPGDGDADAALDAALASTLGTDRAEVVRLWRAELQELAA</sequence>
<proteinExistence type="predicted"/>
<dbReference type="AlphaFoldDB" id="A0A5C8Z6I7"/>
<name>A0A5C8Z6I7_9ACTN</name>
<feature type="region of interest" description="Disordered" evidence="1">
    <location>
        <begin position="1"/>
        <end position="38"/>
    </location>
</feature>
<feature type="region of interest" description="Disordered" evidence="1">
    <location>
        <begin position="72"/>
        <end position="98"/>
    </location>
</feature>
<gene>
    <name evidence="3" type="ORF">FMM08_18630</name>
</gene>
<organism evidence="3 4">
    <name type="scientific">Quadrisphaera setariae</name>
    <dbReference type="NCBI Taxonomy" id="2593304"/>
    <lineage>
        <taxon>Bacteria</taxon>
        <taxon>Bacillati</taxon>
        <taxon>Actinomycetota</taxon>
        <taxon>Actinomycetes</taxon>
        <taxon>Kineosporiales</taxon>
        <taxon>Kineosporiaceae</taxon>
        <taxon>Quadrisphaera</taxon>
    </lineage>
</organism>
<evidence type="ECO:0000256" key="1">
    <source>
        <dbReference type="SAM" id="MobiDB-lite"/>
    </source>
</evidence>
<keyword evidence="2" id="KW-0812">Transmembrane</keyword>